<feature type="transmembrane region" description="Helical" evidence="1">
    <location>
        <begin position="262"/>
        <end position="279"/>
    </location>
</feature>
<dbReference type="EMBL" id="CP012173">
    <property type="protein sequence ID" value="AKV76273.1"/>
    <property type="molecule type" value="Genomic_DNA"/>
</dbReference>
<evidence type="ECO:0000256" key="1">
    <source>
        <dbReference type="SAM" id="Phobius"/>
    </source>
</evidence>
<dbReference type="GeneID" id="91755441"/>
<dbReference type="PROSITE" id="PS50850">
    <property type="entry name" value="MFS"/>
    <property type="match status" value="1"/>
</dbReference>
<dbReference type="Pfam" id="PF07690">
    <property type="entry name" value="MFS_1"/>
    <property type="match status" value="1"/>
</dbReference>
<evidence type="ECO:0000313" key="3">
    <source>
        <dbReference type="EMBL" id="AIM27127.1"/>
    </source>
</evidence>
<dbReference type="Proteomes" id="UP000062475">
    <property type="component" value="Chromosome"/>
</dbReference>
<gene>
    <name evidence="3" type="ORF">HA72_0972</name>
    <name evidence="4" type="ORF">MsedA_0986</name>
    <name evidence="5" type="ORF">MsedB_0987</name>
</gene>
<evidence type="ECO:0000313" key="8">
    <source>
        <dbReference type="Proteomes" id="UP000068832"/>
    </source>
</evidence>
<dbReference type="InterPro" id="IPR036259">
    <property type="entry name" value="MFS_trans_sf"/>
</dbReference>
<feature type="domain" description="Major facilitator superfamily (MFS) profile" evidence="2">
    <location>
        <begin position="2"/>
        <end position="384"/>
    </location>
</feature>
<feature type="transmembrane region" description="Helical" evidence="1">
    <location>
        <begin position="40"/>
        <end position="59"/>
    </location>
</feature>
<dbReference type="GO" id="GO:0022857">
    <property type="term" value="F:transmembrane transporter activity"/>
    <property type="evidence" value="ECO:0007669"/>
    <property type="project" value="InterPro"/>
</dbReference>
<dbReference type="Proteomes" id="UP000068832">
    <property type="component" value="Chromosome"/>
</dbReference>
<dbReference type="OrthoDB" id="129688at2157"/>
<evidence type="ECO:0000313" key="7">
    <source>
        <dbReference type="Proteomes" id="UP000062475"/>
    </source>
</evidence>
<dbReference type="InterPro" id="IPR010645">
    <property type="entry name" value="MFS_4"/>
</dbReference>
<dbReference type="PANTHER" id="PTHR23537:SF1">
    <property type="entry name" value="SUGAR TRANSPORTER"/>
    <property type="match status" value="1"/>
</dbReference>
<evidence type="ECO:0000313" key="4">
    <source>
        <dbReference type="EMBL" id="AKV74034.1"/>
    </source>
</evidence>
<dbReference type="InterPro" id="IPR020846">
    <property type="entry name" value="MFS_dom"/>
</dbReference>
<keyword evidence="1" id="KW-1133">Transmembrane helix</keyword>
<dbReference type="InterPro" id="IPR011701">
    <property type="entry name" value="MFS"/>
</dbReference>
<dbReference type="RefSeq" id="WP_048806917.1">
    <property type="nucleotide sequence ID" value="NZ_CP008822.1"/>
</dbReference>
<feature type="transmembrane region" description="Helical" evidence="1">
    <location>
        <begin position="158"/>
        <end position="177"/>
    </location>
</feature>
<dbReference type="EMBL" id="CP012172">
    <property type="protein sequence ID" value="AKV74034.1"/>
    <property type="molecule type" value="Genomic_DNA"/>
</dbReference>
<dbReference type="Gene3D" id="1.20.1250.20">
    <property type="entry name" value="MFS general substrate transporter like domains"/>
    <property type="match status" value="1"/>
</dbReference>
<evidence type="ECO:0000259" key="2">
    <source>
        <dbReference type="PROSITE" id="PS50850"/>
    </source>
</evidence>
<accession>A0A088E5X9</accession>
<reference evidence="3 6" key="1">
    <citation type="journal article" date="2014" name="J. Bacteriol.">
        <title>Role of an Archaeal PitA Transporter in the Copper and Arsenic Resistance of Metallosphaera sedula, an Extreme Thermoacidophile.</title>
        <authorList>
            <person name="McCarthy S."/>
            <person name="Ai C."/>
            <person name="Wheaton G."/>
            <person name="Tevatia R."/>
            <person name="Eckrich V."/>
            <person name="Kelly R."/>
            <person name="Blum P."/>
        </authorList>
    </citation>
    <scope>NUCLEOTIDE SEQUENCE [LARGE SCALE GENOMIC DNA]</scope>
    <source>
        <strain evidence="3 6">CuR1</strain>
    </source>
</reference>
<feature type="transmembrane region" description="Helical" evidence="1">
    <location>
        <begin position="71"/>
        <end position="90"/>
    </location>
</feature>
<protein>
    <submittedName>
        <fullName evidence="4">ABC transporter permease</fullName>
    </submittedName>
    <submittedName>
        <fullName evidence="3">Major facilitator superfamily MFS_1</fullName>
    </submittedName>
</protein>
<dbReference type="Proteomes" id="UP000029084">
    <property type="component" value="Chromosome"/>
</dbReference>
<keyword evidence="1" id="KW-0472">Membrane</keyword>
<dbReference type="PATRIC" id="fig|43687.5.peg.1005"/>
<feature type="transmembrane region" description="Helical" evidence="1">
    <location>
        <begin position="129"/>
        <end position="152"/>
    </location>
</feature>
<feature type="transmembrane region" description="Helical" evidence="1">
    <location>
        <begin position="285"/>
        <end position="301"/>
    </location>
</feature>
<sequence length="387" mass="42290">MVMKGTAVGWFGTFLQLTVRLSWGIIVVPISALLHLNPVQMGLVATFFYVGYVASSVPWGLMIDKVGPVKAMLIASFPLAILNLFLFFYLSYPILLGVYLVEGLIASAIFPSAMKIVSILHSKDERLTFYVALLETASPITILVLSLVAGLLLNFWRFFFLGMTAMFLVFAGLTLSLRMKIESSEIRRSFRVILRREIFLATLLRLGELWATWGTTTWIFSMLVLYRHFPSTLSTLFLGLFGLGQLVGIISVEKAVKRIGDINLIFLSLVGFIIISLSIVFSPEIAVIGEALLLGIFSFSYRPPTDSLIMKIAGSGSAATSIGYANAVSQVGTMIASVFIGIILYLTKSFTLSVLGLDTGCAIGIASLVVLSKILSGNLSNYRSDRE</sequence>
<evidence type="ECO:0000313" key="5">
    <source>
        <dbReference type="EMBL" id="AKV76273.1"/>
    </source>
</evidence>
<dbReference type="SUPFAM" id="SSF103473">
    <property type="entry name" value="MFS general substrate transporter"/>
    <property type="match status" value="1"/>
</dbReference>
<dbReference type="EMBL" id="CP008822">
    <property type="protein sequence ID" value="AIM27127.1"/>
    <property type="molecule type" value="Genomic_DNA"/>
</dbReference>
<name>A0A088E5X9_9CREN</name>
<feature type="transmembrane region" description="Helical" evidence="1">
    <location>
        <begin position="352"/>
        <end position="376"/>
    </location>
</feature>
<feature type="transmembrane region" description="Helical" evidence="1">
    <location>
        <begin position="96"/>
        <end position="117"/>
    </location>
</feature>
<organism evidence="3 6">
    <name type="scientific">Metallosphaera sedula</name>
    <dbReference type="NCBI Taxonomy" id="43687"/>
    <lineage>
        <taxon>Archaea</taxon>
        <taxon>Thermoproteota</taxon>
        <taxon>Thermoprotei</taxon>
        <taxon>Sulfolobales</taxon>
        <taxon>Sulfolobaceae</taxon>
        <taxon>Metallosphaera</taxon>
    </lineage>
</organism>
<evidence type="ECO:0000313" key="6">
    <source>
        <dbReference type="Proteomes" id="UP000029084"/>
    </source>
</evidence>
<feature type="transmembrane region" description="Helical" evidence="1">
    <location>
        <begin position="232"/>
        <end position="250"/>
    </location>
</feature>
<proteinExistence type="predicted"/>
<feature type="transmembrane region" description="Helical" evidence="1">
    <location>
        <begin position="322"/>
        <end position="346"/>
    </location>
</feature>
<keyword evidence="1" id="KW-0812">Transmembrane</keyword>
<reference evidence="7 8" key="2">
    <citation type="journal article" date="2015" name="Genome Announc.">
        <title>Complete Genome Sequences of Evolved Arsenate-Resistant Metallosphaera sedula Strains.</title>
        <authorList>
            <person name="Ai C."/>
            <person name="McCarthy S."/>
            <person name="Schackwitz W."/>
            <person name="Martin J."/>
            <person name="Lipzen A."/>
            <person name="Blum P."/>
        </authorList>
    </citation>
    <scope>NUCLEOTIDE SEQUENCE [LARGE SCALE GENOMIC DNA]</scope>
    <source>
        <strain evidence="4 8">ARS50-1</strain>
        <strain evidence="5 7">ARS50-2</strain>
    </source>
</reference>
<dbReference type="PANTHER" id="PTHR23537">
    <property type="match status" value="1"/>
</dbReference>
<feature type="transmembrane region" description="Helical" evidence="1">
    <location>
        <begin position="198"/>
        <end position="226"/>
    </location>
</feature>
<dbReference type="AlphaFoldDB" id="A0A088E5X9"/>